<evidence type="ECO:0000313" key="2">
    <source>
        <dbReference type="Proteomes" id="UP000267521"/>
    </source>
</evidence>
<protein>
    <submittedName>
        <fullName evidence="1">Uncharacterized protein</fullName>
    </submittedName>
</protein>
<accession>A0A3M6QDP5</accession>
<sequence length="393" mass="43952">MGSVWFGKQLLLATLGVAVAKQAREQGAKASNIEVTNAIEALACWLAFNSNEWQGDPRLRGITKLKDSTDFQFQYVRQHHFYVSQPMRTASVQPLPALGFVESGHTRFNAFRCTQVGEDFIKAATRDWRPRNRTVTDHLVQWVLGKESQIKTATLTQALSPLEALPPRAVQLLREQLHRGGSQEPAEDTARRTATLAWVEALRVSDKSHTSWQQRPAHITEVHWHDLHAGAQLFLTREAAIALLNQMEAHLDNLSGKPVLPLRNLPHAFDVAIEKLRTHAQAFMALQAMPLGYRDEEAQRFCDQCICGPDANVLRELVLRDGLGLRLEGDNIKPGPLFLGAAAGNTIADEDDTDGDETKTHDLLLWPEGMTFRMNNLYLLNQDMHNASPARPS</sequence>
<organism evidence="1 2">
    <name type="scientific">Allofranklinella schreckenbergeri</name>
    <dbReference type="NCBI Taxonomy" id="1076744"/>
    <lineage>
        <taxon>Bacteria</taxon>
        <taxon>Pseudomonadati</taxon>
        <taxon>Pseudomonadota</taxon>
        <taxon>Betaproteobacteria</taxon>
        <taxon>Burkholderiales</taxon>
        <taxon>Comamonadaceae</taxon>
        <taxon>Allofranklinella</taxon>
    </lineage>
</organism>
<evidence type="ECO:0000313" key="1">
    <source>
        <dbReference type="EMBL" id="RMX00612.1"/>
    </source>
</evidence>
<name>A0A3M6QDP5_9BURK</name>
<dbReference type="AlphaFoldDB" id="A0A3M6QDP5"/>
<dbReference type="EMBL" id="RDQM01000002">
    <property type="protein sequence ID" value="RMX00612.1"/>
    <property type="molecule type" value="Genomic_DNA"/>
</dbReference>
<dbReference type="Proteomes" id="UP000267521">
    <property type="component" value="Unassembled WGS sequence"/>
</dbReference>
<proteinExistence type="predicted"/>
<gene>
    <name evidence="1" type="ORF">EBQ26_01580</name>
</gene>
<comment type="caution">
    <text evidence="1">The sequence shown here is derived from an EMBL/GenBank/DDBJ whole genome shotgun (WGS) entry which is preliminary data.</text>
</comment>
<reference evidence="1 2" key="1">
    <citation type="submission" date="2018-10" db="EMBL/GenBank/DDBJ databases">
        <title>Comamonadaceae CDC group NO-1 genome sequencing and assembly.</title>
        <authorList>
            <person name="Bernier A.-M."/>
            <person name="Bernard K."/>
        </authorList>
    </citation>
    <scope>NUCLEOTIDE SEQUENCE [LARGE SCALE GENOMIC DNA]</scope>
    <source>
        <strain evidence="1 2">NML970147</strain>
    </source>
</reference>